<feature type="region of interest" description="Disordered" evidence="1">
    <location>
        <begin position="1"/>
        <end position="47"/>
    </location>
</feature>
<dbReference type="EMBL" id="WNLA01000008">
    <property type="protein sequence ID" value="MTW03193.1"/>
    <property type="molecule type" value="Genomic_DNA"/>
</dbReference>
<feature type="compositionally biased region" description="Low complexity" evidence="1">
    <location>
        <begin position="1"/>
        <end position="34"/>
    </location>
</feature>
<sequence length="218" mass="20521">MTISSVTSSSAASQAAWVSQAQNNSGAGNAGAAHRPPPPPDGGGLVGAIADALQSIGVTATGAADGGSATGSTDTRGNAAQALGSFLHELMGALHEQGASAQAGGPPPDGQSYGPPGGGQGGSGGPGGGPGRLSADLQSLIAKLGSSSTDSSSSADSAGSTSTESSASSALQNAFSNLLQALGTDASDPSSKLNSFLQTLADKLPSAGSSGNLINTSV</sequence>
<dbReference type="RefSeq" id="WP_155439579.1">
    <property type="nucleotide sequence ID" value="NZ_WNLA01000008.1"/>
</dbReference>
<protein>
    <submittedName>
        <fullName evidence="2">Uncharacterized protein</fullName>
    </submittedName>
</protein>
<keyword evidence="3" id="KW-1185">Reference proteome</keyword>
<proteinExistence type="predicted"/>
<accession>A0A6L6PZX3</accession>
<dbReference type="OrthoDB" id="8759968at2"/>
<reference evidence="2 3" key="1">
    <citation type="submission" date="2019-11" db="EMBL/GenBank/DDBJ databases">
        <title>Type strains purchased from KCTC, JCM and DSMZ.</title>
        <authorList>
            <person name="Lu H."/>
        </authorList>
    </citation>
    <scope>NUCLEOTIDE SEQUENCE [LARGE SCALE GENOMIC DNA]</scope>
    <source>
        <strain evidence="2 3">KCTC 42409</strain>
    </source>
</reference>
<feature type="region of interest" description="Disordered" evidence="1">
    <location>
        <begin position="97"/>
        <end position="170"/>
    </location>
</feature>
<gene>
    <name evidence="2" type="ORF">GM668_13980</name>
</gene>
<organism evidence="2 3">
    <name type="scientific">Pseudoduganella ginsengisoli</name>
    <dbReference type="NCBI Taxonomy" id="1462440"/>
    <lineage>
        <taxon>Bacteria</taxon>
        <taxon>Pseudomonadati</taxon>
        <taxon>Pseudomonadota</taxon>
        <taxon>Betaproteobacteria</taxon>
        <taxon>Burkholderiales</taxon>
        <taxon>Oxalobacteraceae</taxon>
        <taxon>Telluria group</taxon>
        <taxon>Pseudoduganella</taxon>
    </lineage>
</organism>
<evidence type="ECO:0000313" key="3">
    <source>
        <dbReference type="Proteomes" id="UP000484015"/>
    </source>
</evidence>
<feature type="compositionally biased region" description="Gly residues" evidence="1">
    <location>
        <begin position="115"/>
        <end position="131"/>
    </location>
</feature>
<name>A0A6L6PZX3_9BURK</name>
<dbReference type="Proteomes" id="UP000484015">
    <property type="component" value="Unassembled WGS sequence"/>
</dbReference>
<evidence type="ECO:0000313" key="2">
    <source>
        <dbReference type="EMBL" id="MTW03193.1"/>
    </source>
</evidence>
<comment type="caution">
    <text evidence="2">The sequence shown here is derived from an EMBL/GenBank/DDBJ whole genome shotgun (WGS) entry which is preliminary data.</text>
</comment>
<feature type="compositionally biased region" description="Low complexity" evidence="1">
    <location>
        <begin position="145"/>
        <end position="170"/>
    </location>
</feature>
<evidence type="ECO:0000256" key="1">
    <source>
        <dbReference type="SAM" id="MobiDB-lite"/>
    </source>
</evidence>
<dbReference type="AlphaFoldDB" id="A0A6L6PZX3"/>